<proteinExistence type="predicted"/>
<evidence type="ECO:0000256" key="1">
    <source>
        <dbReference type="SAM" id="Phobius"/>
    </source>
</evidence>
<evidence type="ECO:0000259" key="2">
    <source>
        <dbReference type="Pfam" id="PF02517"/>
    </source>
</evidence>
<accession>A0ABT0RJZ4</accession>
<gene>
    <name evidence="3" type="ORF">LZ536_01720</name>
</gene>
<dbReference type="InterPro" id="IPR003675">
    <property type="entry name" value="Rce1/LyrA-like_dom"/>
</dbReference>
<sequence length="156" mass="17172">MFRLPAALAEPRNPLKAISFGWLLACPISLGLSALVNWLLPSAGQPSFDARGSLLLFLLVVFSPFVETLIMAGVIEVLLRLVRPPIAIVLSALGWGIAHSLEAPAWGLVIWWPFLIFSTLYVTWRQRSAWTAIGIVFCVHALQNLGPALWILFNQA</sequence>
<name>A0ABT0RJZ4_9SPHN</name>
<feature type="transmembrane region" description="Helical" evidence="1">
    <location>
        <begin position="130"/>
        <end position="153"/>
    </location>
</feature>
<protein>
    <recommendedName>
        <fullName evidence="2">CAAX prenyl protease 2/Lysostaphin resistance protein A-like domain-containing protein</fullName>
    </recommendedName>
</protein>
<keyword evidence="1" id="KW-1133">Transmembrane helix</keyword>
<feature type="transmembrane region" description="Helical" evidence="1">
    <location>
        <begin position="105"/>
        <end position="124"/>
    </location>
</feature>
<evidence type="ECO:0000313" key="4">
    <source>
        <dbReference type="Proteomes" id="UP001165363"/>
    </source>
</evidence>
<evidence type="ECO:0000313" key="3">
    <source>
        <dbReference type="EMBL" id="MCL6682619.1"/>
    </source>
</evidence>
<dbReference type="Pfam" id="PF02517">
    <property type="entry name" value="Rce1-like"/>
    <property type="match status" value="1"/>
</dbReference>
<keyword evidence="4" id="KW-1185">Reference proteome</keyword>
<feature type="transmembrane region" description="Helical" evidence="1">
    <location>
        <begin position="20"/>
        <end position="40"/>
    </location>
</feature>
<comment type="caution">
    <text evidence="3">The sequence shown here is derived from an EMBL/GenBank/DDBJ whole genome shotgun (WGS) entry which is preliminary data.</text>
</comment>
<keyword evidence="1" id="KW-0472">Membrane</keyword>
<dbReference type="RefSeq" id="WP_249846576.1">
    <property type="nucleotide sequence ID" value="NZ_JAMGBD010000001.1"/>
</dbReference>
<feature type="transmembrane region" description="Helical" evidence="1">
    <location>
        <begin position="52"/>
        <end position="75"/>
    </location>
</feature>
<dbReference type="EMBL" id="JAMGBD010000001">
    <property type="protein sequence ID" value="MCL6682619.1"/>
    <property type="molecule type" value="Genomic_DNA"/>
</dbReference>
<organism evidence="3 4">
    <name type="scientific">Sphingomonas alba</name>
    <dbReference type="NCBI Taxonomy" id="2908208"/>
    <lineage>
        <taxon>Bacteria</taxon>
        <taxon>Pseudomonadati</taxon>
        <taxon>Pseudomonadota</taxon>
        <taxon>Alphaproteobacteria</taxon>
        <taxon>Sphingomonadales</taxon>
        <taxon>Sphingomonadaceae</taxon>
        <taxon>Sphingomonas</taxon>
    </lineage>
</organism>
<feature type="domain" description="CAAX prenyl protease 2/Lysostaphin resistance protein A-like" evidence="2">
    <location>
        <begin position="54"/>
        <end position="139"/>
    </location>
</feature>
<keyword evidence="1" id="KW-0812">Transmembrane</keyword>
<reference evidence="3" key="1">
    <citation type="submission" date="2022-05" db="EMBL/GenBank/DDBJ databases">
        <authorList>
            <person name="Jo J.-H."/>
            <person name="Im W.-T."/>
        </authorList>
    </citation>
    <scope>NUCLEOTIDE SEQUENCE</scope>
    <source>
        <strain evidence="3">SE158</strain>
    </source>
</reference>
<dbReference type="Proteomes" id="UP001165363">
    <property type="component" value="Unassembled WGS sequence"/>
</dbReference>